<evidence type="ECO:0000313" key="4">
    <source>
        <dbReference type="Proteomes" id="UP001497453"/>
    </source>
</evidence>
<dbReference type="InterPro" id="IPR052818">
    <property type="entry name" value="NEDD1_Spindle_Assembly"/>
</dbReference>
<keyword evidence="4" id="KW-1185">Reference proteome</keyword>
<feature type="region of interest" description="Disordered" evidence="2">
    <location>
        <begin position="551"/>
        <end position="580"/>
    </location>
</feature>
<feature type="compositionally biased region" description="Basic and acidic residues" evidence="2">
    <location>
        <begin position="605"/>
        <end position="617"/>
    </location>
</feature>
<dbReference type="Pfam" id="PF00400">
    <property type="entry name" value="WD40"/>
    <property type="match status" value="1"/>
</dbReference>
<keyword evidence="1" id="KW-0175">Coiled coil</keyword>
<feature type="compositionally biased region" description="Polar residues" evidence="2">
    <location>
        <begin position="624"/>
        <end position="646"/>
    </location>
</feature>
<dbReference type="SUPFAM" id="SSF50978">
    <property type="entry name" value="WD40 repeat-like"/>
    <property type="match status" value="1"/>
</dbReference>
<feature type="compositionally biased region" description="Polar residues" evidence="2">
    <location>
        <begin position="667"/>
        <end position="704"/>
    </location>
</feature>
<feature type="region of interest" description="Disordered" evidence="2">
    <location>
        <begin position="298"/>
        <end position="436"/>
    </location>
</feature>
<feature type="region of interest" description="Disordered" evidence="2">
    <location>
        <begin position="452"/>
        <end position="537"/>
    </location>
</feature>
<feature type="compositionally biased region" description="Low complexity" evidence="2">
    <location>
        <begin position="380"/>
        <end position="395"/>
    </location>
</feature>
<feature type="compositionally biased region" description="Low complexity" evidence="2">
    <location>
        <begin position="486"/>
        <end position="517"/>
    </location>
</feature>
<feature type="compositionally biased region" description="Polar residues" evidence="2">
    <location>
        <begin position="362"/>
        <end position="373"/>
    </location>
</feature>
<dbReference type="SMART" id="SM00320">
    <property type="entry name" value="WD40"/>
    <property type="match status" value="4"/>
</dbReference>
<dbReference type="PANTHER" id="PTHR44414:SF1">
    <property type="entry name" value="PROTEIN NEDD1"/>
    <property type="match status" value="1"/>
</dbReference>
<dbReference type="InterPro" id="IPR001680">
    <property type="entry name" value="WD40_rpt"/>
</dbReference>
<protein>
    <recommendedName>
        <fullName evidence="5">WD40 repeat-like protein</fullName>
    </recommendedName>
</protein>
<feature type="compositionally biased region" description="Polar residues" evidence="2">
    <location>
        <begin position="414"/>
        <end position="426"/>
    </location>
</feature>
<evidence type="ECO:0000256" key="1">
    <source>
        <dbReference type="SAM" id="Coils"/>
    </source>
</evidence>
<feature type="compositionally biased region" description="Basic and acidic residues" evidence="2">
    <location>
        <begin position="452"/>
        <end position="467"/>
    </location>
</feature>
<feature type="region of interest" description="Disordered" evidence="2">
    <location>
        <begin position="605"/>
        <end position="706"/>
    </location>
</feature>
<sequence>MLAVCTSSTLTLLDSPTIKRSPTVVSPTTTLDLPSVITWSPDNSFIFVSQGNTIHKLDPAGNHVGTIFETNHPVTAITCRDKGNTVIFSSQSEIVILETHSSKVVQKIDSHKSPIVSLSLSNDTTLLASTSTDSVLVHNLTLASHTVLRGLPSGEITTCTFHPHIRTRLLLAIDTQVAIYDTSRPSSHARIISVDKAKGHIVAITCSPFSKSLIAVACSGGTVGLVDLDKEKGLLRSLSLRAPLTTLAFSPEGASLYAGTENGKILVLDLRTLDKPPKTISISQGGESVVCMAVQRKLKSGQGPKPSTVKPLAPQDVNKTPIRRAAGASTEKKPPVPTKLKPASAISPPRSRTTSVTSASTKPRSTSATNLTLTPRPPIRTRTISSIGPTSPSTRAVSTPARPATVVGRASMTMKPSNSSESNTGRSLKATKSAADGKLDVSISAEDLLDLPKTRKENVNPKTDSRRTRTTSMTSRVSAGSGARQRTVSSTSRTSTSSRTASGTSSSAVSTSTAKTSPTLGKKPSIDPVSPIPPVPKLPAAFHEEQLTSIRFSESRSPSPDLFIPDNIPVTPLPKKNKGKAREMDAGLNILGLGTPEVRRWVEAGDEEKKEGRRVGFAEDSTAPVASSSGSRSDHNSPGSDDTGPQLQEAKIELTVQISPRRPLPQTKASSTWTAVPSPLRNSHTSHLNDGPSTAGQPGPSSNPAHDLLHTLIRDALYDFRRETKAEIIGLHLDLVRMGRSWRKEMKEAMEEWGEELKEIRDDNRRLREENERLRRGY</sequence>
<reference evidence="4" key="1">
    <citation type="submission" date="2024-04" db="EMBL/GenBank/DDBJ databases">
        <authorList>
            <person name="Shaw F."/>
            <person name="Minotto A."/>
        </authorList>
    </citation>
    <scope>NUCLEOTIDE SEQUENCE [LARGE SCALE GENOMIC DNA]</scope>
</reference>
<dbReference type="Proteomes" id="UP001497453">
    <property type="component" value="Chromosome 3"/>
</dbReference>
<evidence type="ECO:0008006" key="5">
    <source>
        <dbReference type="Google" id="ProtNLM"/>
    </source>
</evidence>
<dbReference type="InterPro" id="IPR036322">
    <property type="entry name" value="WD40_repeat_dom_sf"/>
</dbReference>
<dbReference type="EMBL" id="OZ037946">
    <property type="protein sequence ID" value="CAL1705657.1"/>
    <property type="molecule type" value="Genomic_DNA"/>
</dbReference>
<feature type="compositionally biased region" description="Low complexity" evidence="2">
    <location>
        <begin position="347"/>
        <end position="361"/>
    </location>
</feature>
<evidence type="ECO:0000313" key="3">
    <source>
        <dbReference type="EMBL" id="CAL1705657.1"/>
    </source>
</evidence>
<gene>
    <name evidence="3" type="ORF">GFSPODELE1_LOCUS5520</name>
</gene>
<evidence type="ECO:0000256" key="2">
    <source>
        <dbReference type="SAM" id="MobiDB-lite"/>
    </source>
</evidence>
<dbReference type="Gene3D" id="2.130.10.10">
    <property type="entry name" value="YVTN repeat-like/Quinoprotein amine dehydrogenase"/>
    <property type="match status" value="2"/>
</dbReference>
<dbReference type="PANTHER" id="PTHR44414">
    <property type="entry name" value="PROTEIN NEDD1"/>
    <property type="match status" value="1"/>
</dbReference>
<feature type="coiled-coil region" evidence="1">
    <location>
        <begin position="743"/>
        <end position="777"/>
    </location>
</feature>
<organism evidence="3 4">
    <name type="scientific">Somion occarium</name>
    <dbReference type="NCBI Taxonomy" id="3059160"/>
    <lineage>
        <taxon>Eukaryota</taxon>
        <taxon>Fungi</taxon>
        <taxon>Dikarya</taxon>
        <taxon>Basidiomycota</taxon>
        <taxon>Agaricomycotina</taxon>
        <taxon>Agaricomycetes</taxon>
        <taxon>Polyporales</taxon>
        <taxon>Cerrenaceae</taxon>
        <taxon>Somion</taxon>
    </lineage>
</organism>
<proteinExistence type="predicted"/>
<name>A0ABP1DG91_9APHY</name>
<accession>A0ABP1DG91</accession>
<dbReference type="InterPro" id="IPR015943">
    <property type="entry name" value="WD40/YVTN_repeat-like_dom_sf"/>
</dbReference>